<dbReference type="InterPro" id="IPR036380">
    <property type="entry name" value="Isochorismatase-like_sf"/>
</dbReference>
<accession>A0A8S5RXZ4</accession>
<evidence type="ECO:0000313" key="3">
    <source>
        <dbReference type="EMBL" id="DAF43636.1"/>
    </source>
</evidence>
<sequence>MKKIGLLGIDLQNDFVLKNGGLSVPGAEEDAQRITDFIKKNKSKINQISMTMDTHRNFSIFYPEFWKDKDGNHPAPFTVITTQDIKDGKWTTSFNPLWAFKYVEELEKNGKYSLCLWTKHCMMGTYGHCIVENIMEAINEWELDMHKFANYYLKGTNPMTENYSVFKAEVVYPNAPETDLQQHVIQMLNDCDELYLCGEAQSHCVKFSLDDINKYCPELSKKIIILEDCMSPIGTFDINTDPVYQEAIRLGAKIMKSTDVIM</sequence>
<evidence type="ECO:0000256" key="2">
    <source>
        <dbReference type="ARBA" id="ARBA00022801"/>
    </source>
</evidence>
<protein>
    <submittedName>
        <fullName evidence="3">Alpha/beta hydrolase</fullName>
    </submittedName>
</protein>
<proteinExistence type="inferred from homology"/>
<keyword evidence="2 3" id="KW-0378">Hydrolase</keyword>
<dbReference type="InterPro" id="IPR052347">
    <property type="entry name" value="Isochorismatase_Nicotinamidase"/>
</dbReference>
<reference evidence="3" key="1">
    <citation type="journal article" date="2021" name="Proc. Natl. Acad. Sci. U.S.A.">
        <title>A Catalog of Tens of Thousands of Viruses from Human Metagenomes Reveals Hidden Associations with Chronic Diseases.</title>
        <authorList>
            <person name="Tisza M.J."/>
            <person name="Buck C.B."/>
        </authorList>
    </citation>
    <scope>NUCLEOTIDE SEQUENCE</scope>
    <source>
        <strain evidence="3">CtNQV2</strain>
    </source>
</reference>
<dbReference type="SUPFAM" id="SSF52499">
    <property type="entry name" value="Isochorismatase-like hydrolases"/>
    <property type="match status" value="1"/>
</dbReference>
<organism evidence="3">
    <name type="scientific">Myoviridae sp. ctNQV2</name>
    <dbReference type="NCBI Taxonomy" id="2827683"/>
    <lineage>
        <taxon>Viruses</taxon>
        <taxon>Duplodnaviria</taxon>
        <taxon>Heunggongvirae</taxon>
        <taxon>Uroviricota</taxon>
        <taxon>Caudoviricetes</taxon>
    </lineage>
</organism>
<dbReference type="EMBL" id="BK032510">
    <property type="protein sequence ID" value="DAF43636.1"/>
    <property type="molecule type" value="Genomic_DNA"/>
</dbReference>
<comment type="similarity">
    <text evidence="1">Belongs to the isochorismatase family.</text>
</comment>
<name>A0A8S5RXZ4_9CAUD</name>
<dbReference type="Gene3D" id="3.40.50.850">
    <property type="entry name" value="Isochorismatase-like"/>
    <property type="match status" value="1"/>
</dbReference>
<dbReference type="PANTHER" id="PTHR11080">
    <property type="entry name" value="PYRAZINAMIDASE/NICOTINAMIDASE"/>
    <property type="match status" value="1"/>
</dbReference>
<dbReference type="PANTHER" id="PTHR11080:SF2">
    <property type="entry name" value="LD05707P"/>
    <property type="match status" value="1"/>
</dbReference>
<evidence type="ECO:0000256" key="1">
    <source>
        <dbReference type="ARBA" id="ARBA00006336"/>
    </source>
</evidence>
<dbReference type="GO" id="GO:0016787">
    <property type="term" value="F:hydrolase activity"/>
    <property type="evidence" value="ECO:0007669"/>
    <property type="project" value="UniProtKB-KW"/>
</dbReference>